<sequence>MSERTEIDQVAETEPQEESQLVDVEEDEEDVELTSRKKGRKRKAVDVVDDDEEEDEDVDEDEVDIKPESEEEEGETGDELAEGETEGEGGHKRRGRKKKQKVQLYGDDVFDEEGNPIAIENDEVVIPSEDPKGKEKIDDLGYLQGNRKFRMKTFKLLGKGDRLYMISTEPARLVGFRDSYLLFKTHRTLFKKVADNDEKMDLIQRGIIPNSYKGRAVNLVTARSIFREFGSRMIENGKKVIDDFWEQRAIDNGDIAGELADPDQLYKNKLSNVLGDANGLSSTGHATPLTTTPIVNYQTDPTWIYQIAKKTSEYNSKLFEVRSQVYNNGYKDIYTNLTFYPVGTQPTKSKIYKVDDKNDGKLVYDVVMENKDIRKPITGLANVSQEIVDLVDDPEIKKAIIDQQEYERSSSLI</sequence>
<dbReference type="eggNOG" id="ENOG502QW07">
    <property type="taxonomic scope" value="Eukaryota"/>
</dbReference>
<dbReference type="OMA" id="STNWLYQ"/>
<dbReference type="PANTHER" id="PTHR22597">
    <property type="entry name" value="POLYCOMB GROUP PROTEIN"/>
    <property type="match status" value="1"/>
</dbReference>
<dbReference type="Proteomes" id="UP000011777">
    <property type="component" value="Unassembled WGS sequence"/>
</dbReference>
<reference evidence="4 5" key="1">
    <citation type="submission" date="2013-02" db="EMBL/GenBank/DDBJ databases">
        <title>Genome sequence of Candida maltosa Xu316, a potential industrial strain for xylitol and ethanol production.</title>
        <authorList>
            <person name="Yu J."/>
            <person name="Wang Q."/>
            <person name="Geng X."/>
            <person name="Bao W."/>
            <person name="He P."/>
            <person name="Cai J."/>
        </authorList>
    </citation>
    <scope>NUCLEOTIDE SEQUENCE [LARGE SCALE GENOMIC DNA]</scope>
    <source>
        <strain evidence="5">Xu316</strain>
    </source>
</reference>
<feature type="compositionally biased region" description="Acidic residues" evidence="3">
    <location>
        <begin position="23"/>
        <end position="32"/>
    </location>
</feature>
<evidence type="ECO:0000313" key="4">
    <source>
        <dbReference type="EMBL" id="EMG51106.1"/>
    </source>
</evidence>
<keyword evidence="1" id="KW-0805">Transcription regulation</keyword>
<dbReference type="OrthoDB" id="5598844at2759"/>
<evidence type="ECO:0000256" key="2">
    <source>
        <dbReference type="ARBA" id="ARBA00023163"/>
    </source>
</evidence>
<name>M3IWQ5_CANMX</name>
<evidence type="ECO:0000313" key="5">
    <source>
        <dbReference type="Proteomes" id="UP000011777"/>
    </source>
</evidence>
<accession>M3IWQ5</accession>
<dbReference type="PANTHER" id="PTHR22597:SF3">
    <property type="entry name" value="CHROMATIN STRUCTURE-REMODELING COMPLEX SUBUNIT RSC7"/>
    <property type="match status" value="1"/>
</dbReference>
<proteinExistence type="predicted"/>
<feature type="region of interest" description="Disordered" evidence="3">
    <location>
        <begin position="1"/>
        <end position="99"/>
    </location>
</feature>
<gene>
    <name evidence="4" type="ORF">G210_0485</name>
</gene>
<keyword evidence="5" id="KW-1185">Reference proteome</keyword>
<comment type="caution">
    <text evidence="4">The sequence shown here is derived from an EMBL/GenBank/DDBJ whole genome shotgun (WGS) entry which is preliminary data.</text>
</comment>
<feature type="compositionally biased region" description="Acidic residues" evidence="3">
    <location>
        <begin position="47"/>
        <end position="87"/>
    </location>
</feature>
<evidence type="ECO:0000256" key="3">
    <source>
        <dbReference type="SAM" id="MobiDB-lite"/>
    </source>
</evidence>
<dbReference type="InterPro" id="IPR013933">
    <property type="entry name" value="CRC_Rsc7/Swp82"/>
</dbReference>
<dbReference type="HOGENOM" id="CLU_022149_1_2_1"/>
<dbReference type="GO" id="GO:0031490">
    <property type="term" value="F:chromatin DNA binding"/>
    <property type="evidence" value="ECO:0007669"/>
    <property type="project" value="TreeGrafter"/>
</dbReference>
<feature type="non-terminal residue" evidence="4">
    <location>
        <position position="1"/>
    </location>
</feature>
<dbReference type="Pfam" id="PF08624">
    <property type="entry name" value="CRC_subunit"/>
    <property type="match status" value="1"/>
</dbReference>
<dbReference type="STRING" id="1245528.M3IWQ5"/>
<dbReference type="AlphaFoldDB" id="M3IWQ5"/>
<organism evidence="4 5">
    <name type="scientific">Candida maltosa (strain Xu316)</name>
    <name type="common">Yeast</name>
    <dbReference type="NCBI Taxonomy" id="1245528"/>
    <lineage>
        <taxon>Eukaryota</taxon>
        <taxon>Fungi</taxon>
        <taxon>Dikarya</taxon>
        <taxon>Ascomycota</taxon>
        <taxon>Saccharomycotina</taxon>
        <taxon>Pichiomycetes</taxon>
        <taxon>Debaryomycetaceae</taxon>
        <taxon>Candida/Lodderomyces clade</taxon>
        <taxon>Candida</taxon>
    </lineage>
</organism>
<keyword evidence="2" id="KW-0804">Transcription</keyword>
<dbReference type="EMBL" id="AOGT01000008">
    <property type="protein sequence ID" value="EMG51106.1"/>
    <property type="molecule type" value="Genomic_DNA"/>
</dbReference>
<dbReference type="GO" id="GO:0016586">
    <property type="term" value="C:RSC-type complex"/>
    <property type="evidence" value="ECO:0007669"/>
    <property type="project" value="TreeGrafter"/>
</dbReference>
<evidence type="ECO:0000256" key="1">
    <source>
        <dbReference type="ARBA" id="ARBA00023015"/>
    </source>
</evidence>
<protein>
    <submittedName>
        <fullName evidence="4">Uncharacterized protein</fullName>
    </submittedName>
</protein>